<evidence type="ECO:0000256" key="1">
    <source>
        <dbReference type="SAM" id="Phobius"/>
    </source>
</evidence>
<dbReference type="AlphaFoldDB" id="A0A7C3WGW8"/>
<gene>
    <name evidence="2" type="ORF">ENV62_02570</name>
</gene>
<keyword evidence="1" id="KW-0472">Membrane</keyword>
<feature type="transmembrane region" description="Helical" evidence="1">
    <location>
        <begin position="117"/>
        <end position="134"/>
    </location>
</feature>
<sequence length="152" mass="17194">MTEQPSADLKKRYLAVNLIGLAMIGSVFLYALVVEVLRRLLAPFAGFGALSPEATGLLTYLFFFLTLGIYFVIRVIRQKLPARSPQLLPQIAILTFALCEAVAIFGFVLFLLSGNALDFYLFFAISLFMFYIFYPKYESWEKILAAHTKDDL</sequence>
<reference evidence="2" key="1">
    <citation type="journal article" date="2020" name="mSystems">
        <title>Genome- and Community-Level Interaction Insights into Carbon Utilization and Element Cycling Functions of Hydrothermarchaeota in Hydrothermal Sediment.</title>
        <authorList>
            <person name="Zhou Z."/>
            <person name="Liu Y."/>
            <person name="Xu W."/>
            <person name="Pan J."/>
            <person name="Luo Z.H."/>
            <person name="Li M."/>
        </authorList>
    </citation>
    <scope>NUCLEOTIDE SEQUENCE [LARGE SCALE GENOMIC DNA]</scope>
    <source>
        <strain evidence="2">SpSt-776</strain>
    </source>
</reference>
<feature type="transmembrane region" description="Helical" evidence="1">
    <location>
        <begin position="88"/>
        <end position="111"/>
    </location>
</feature>
<protein>
    <submittedName>
        <fullName evidence="2">Uncharacterized protein</fullName>
    </submittedName>
</protein>
<accession>A0A7C3WGW8</accession>
<keyword evidence="1" id="KW-1133">Transmembrane helix</keyword>
<feature type="transmembrane region" description="Helical" evidence="1">
    <location>
        <begin position="57"/>
        <end position="76"/>
    </location>
</feature>
<proteinExistence type="predicted"/>
<feature type="transmembrane region" description="Helical" evidence="1">
    <location>
        <begin position="12"/>
        <end position="37"/>
    </location>
</feature>
<organism evidence="2">
    <name type="scientific">Desulfobacca acetoxidans</name>
    <dbReference type="NCBI Taxonomy" id="60893"/>
    <lineage>
        <taxon>Bacteria</taxon>
        <taxon>Pseudomonadati</taxon>
        <taxon>Thermodesulfobacteriota</taxon>
        <taxon>Desulfobaccia</taxon>
        <taxon>Desulfobaccales</taxon>
        <taxon>Desulfobaccaceae</taxon>
        <taxon>Desulfobacca</taxon>
    </lineage>
</organism>
<name>A0A7C3WGW8_9BACT</name>
<keyword evidence="1" id="KW-0812">Transmembrane</keyword>
<dbReference type="EMBL" id="DTHB01000021">
    <property type="protein sequence ID" value="HGB14110.1"/>
    <property type="molecule type" value="Genomic_DNA"/>
</dbReference>
<evidence type="ECO:0000313" key="2">
    <source>
        <dbReference type="EMBL" id="HGB14110.1"/>
    </source>
</evidence>
<comment type="caution">
    <text evidence="2">The sequence shown here is derived from an EMBL/GenBank/DDBJ whole genome shotgun (WGS) entry which is preliminary data.</text>
</comment>